<feature type="domain" description="YCII-related" evidence="2">
    <location>
        <begin position="1"/>
        <end position="114"/>
    </location>
</feature>
<dbReference type="InterPro" id="IPR011008">
    <property type="entry name" value="Dimeric_a/b-barrel"/>
</dbReference>
<dbReference type="InterPro" id="IPR005545">
    <property type="entry name" value="YCII"/>
</dbReference>
<dbReference type="RefSeq" id="WP_110128414.1">
    <property type="nucleotide sequence ID" value="NZ_QHLY01000012.1"/>
</dbReference>
<evidence type="ECO:0000256" key="1">
    <source>
        <dbReference type="ARBA" id="ARBA00007689"/>
    </source>
</evidence>
<gene>
    <name evidence="3" type="ORF">CTB96_10040</name>
</gene>
<accession>A0A317ZSN5</accession>
<protein>
    <recommendedName>
        <fullName evidence="2">YCII-related domain-containing protein</fullName>
    </recommendedName>
</protein>
<evidence type="ECO:0000259" key="2">
    <source>
        <dbReference type="Pfam" id="PF03795"/>
    </source>
</evidence>
<dbReference type="PANTHER" id="PTHR35174">
    <property type="entry name" value="BLL7171 PROTEIN-RELATED"/>
    <property type="match status" value="1"/>
</dbReference>
<sequence>MKYVIMFTFDPELDAQVSEDRMQGLYGRANQWYGENAAQIADGGAQLQPVETATTVKYGESGSVVVDGPFSEAKEVVGGFSVIDVPDMDAAIALVRTWPFLELPGWGVEIRPILTIASQSEE</sequence>
<evidence type="ECO:0000313" key="3">
    <source>
        <dbReference type="EMBL" id="PXA68768.1"/>
    </source>
</evidence>
<name>A0A317ZSN5_9MICO</name>
<dbReference type="SUPFAM" id="SSF54909">
    <property type="entry name" value="Dimeric alpha+beta barrel"/>
    <property type="match status" value="1"/>
</dbReference>
<dbReference type="EMBL" id="QHLY01000012">
    <property type="protein sequence ID" value="PXA68768.1"/>
    <property type="molecule type" value="Genomic_DNA"/>
</dbReference>
<comment type="caution">
    <text evidence="3">The sequence shown here is derived from an EMBL/GenBank/DDBJ whole genome shotgun (WGS) entry which is preliminary data.</text>
</comment>
<proteinExistence type="inferred from homology"/>
<comment type="similarity">
    <text evidence="1">Belongs to the YciI family.</text>
</comment>
<organism evidence="3 4">
    <name type="scientific">Cryobacterium arcticum</name>
    <dbReference type="NCBI Taxonomy" id="670052"/>
    <lineage>
        <taxon>Bacteria</taxon>
        <taxon>Bacillati</taxon>
        <taxon>Actinomycetota</taxon>
        <taxon>Actinomycetes</taxon>
        <taxon>Micrococcales</taxon>
        <taxon>Microbacteriaceae</taxon>
        <taxon>Cryobacterium</taxon>
    </lineage>
</organism>
<keyword evidence="4" id="KW-1185">Reference proteome</keyword>
<dbReference type="AlphaFoldDB" id="A0A317ZSN5"/>
<dbReference type="Proteomes" id="UP000246722">
    <property type="component" value="Unassembled WGS sequence"/>
</dbReference>
<dbReference type="PANTHER" id="PTHR35174:SF3">
    <property type="entry name" value="BLL7171 PROTEIN"/>
    <property type="match status" value="1"/>
</dbReference>
<reference evidence="3 4" key="1">
    <citation type="submission" date="2018-05" db="EMBL/GenBank/DDBJ databases">
        <title>Genetic diversity of glacier-inhabiting Cryobacterium bacteria in China and description of Cryobacterium mengkeensis sp. nov. and Arthrobacter glacialis sp. nov.</title>
        <authorList>
            <person name="Liu Q."/>
            <person name="Xin Y.-H."/>
        </authorList>
    </citation>
    <scope>NUCLEOTIDE SEQUENCE [LARGE SCALE GENOMIC DNA]</scope>
    <source>
        <strain evidence="3 4">SK-1</strain>
    </source>
</reference>
<dbReference type="OrthoDB" id="3782166at2"/>
<dbReference type="Pfam" id="PF03795">
    <property type="entry name" value="YCII"/>
    <property type="match status" value="1"/>
</dbReference>
<evidence type="ECO:0000313" key="4">
    <source>
        <dbReference type="Proteomes" id="UP000246722"/>
    </source>
</evidence>
<dbReference type="Gene3D" id="3.30.70.1060">
    <property type="entry name" value="Dimeric alpha+beta barrel"/>
    <property type="match status" value="1"/>
</dbReference>